<keyword evidence="3" id="KW-1185">Reference proteome</keyword>
<evidence type="ECO:0000313" key="3">
    <source>
        <dbReference type="Proteomes" id="UP001501302"/>
    </source>
</evidence>
<accession>A0ABP9GBZ8</accession>
<keyword evidence="1" id="KW-0732">Signal</keyword>
<gene>
    <name evidence="2" type="ORF">GCM10023314_05620</name>
</gene>
<evidence type="ECO:0000256" key="1">
    <source>
        <dbReference type="SAM" id="SignalP"/>
    </source>
</evidence>
<sequence length="252" mass="28160">MKKTKLFFTLFLIAFTIISCSNDESQSENEEVNATDLANTHNQIKQKFDDFYLSTVIQQKSSNSKQEQNEIEEYVDKVFDANYKYTLENGLEGLFSEYGLNPELINVVEWAMENINDEDLYSKLSSEFTITNQQDVNLIFYYIEIYKKFESNKLSLKGKFSKYSKVSSGCGRAVVGTILVTAVFIGVTAATGGFGGAGAAGFLVSKGWSIYNVIAACSDRAVLQERAPVPFLDEEAITIKDLNEIDIVLPTL</sequence>
<dbReference type="PROSITE" id="PS51257">
    <property type="entry name" value="PROKAR_LIPOPROTEIN"/>
    <property type="match status" value="1"/>
</dbReference>
<feature type="signal peptide" evidence="1">
    <location>
        <begin position="1"/>
        <end position="21"/>
    </location>
</feature>
<evidence type="ECO:0008006" key="4">
    <source>
        <dbReference type="Google" id="ProtNLM"/>
    </source>
</evidence>
<reference evidence="3" key="1">
    <citation type="journal article" date="2019" name="Int. J. Syst. Evol. Microbiol.">
        <title>The Global Catalogue of Microorganisms (GCM) 10K type strain sequencing project: providing services to taxonomists for standard genome sequencing and annotation.</title>
        <authorList>
            <consortium name="The Broad Institute Genomics Platform"/>
            <consortium name="The Broad Institute Genome Sequencing Center for Infectious Disease"/>
            <person name="Wu L."/>
            <person name="Ma J."/>
        </authorList>
    </citation>
    <scope>NUCLEOTIDE SEQUENCE [LARGE SCALE GENOMIC DNA]</scope>
    <source>
        <strain evidence="3">JCM 18285</strain>
    </source>
</reference>
<feature type="chain" id="PRO_5045479744" description="Lipoprotein" evidence="1">
    <location>
        <begin position="22"/>
        <end position="252"/>
    </location>
</feature>
<dbReference type="EMBL" id="BAABJJ010000009">
    <property type="protein sequence ID" value="GAA4936149.1"/>
    <property type="molecule type" value="Genomic_DNA"/>
</dbReference>
<dbReference type="Proteomes" id="UP001501302">
    <property type="component" value="Unassembled WGS sequence"/>
</dbReference>
<organism evidence="2 3">
    <name type="scientific">Algibacter agarivorans</name>
    <dbReference type="NCBI Taxonomy" id="1109741"/>
    <lineage>
        <taxon>Bacteria</taxon>
        <taxon>Pseudomonadati</taxon>
        <taxon>Bacteroidota</taxon>
        <taxon>Flavobacteriia</taxon>
        <taxon>Flavobacteriales</taxon>
        <taxon>Flavobacteriaceae</taxon>
        <taxon>Algibacter</taxon>
    </lineage>
</organism>
<comment type="caution">
    <text evidence="2">The sequence shown here is derived from an EMBL/GenBank/DDBJ whole genome shotgun (WGS) entry which is preliminary data.</text>
</comment>
<dbReference type="RefSeq" id="WP_345190062.1">
    <property type="nucleotide sequence ID" value="NZ_BAABJJ010000009.1"/>
</dbReference>
<name>A0ABP9GBZ8_9FLAO</name>
<proteinExistence type="predicted"/>
<evidence type="ECO:0000313" key="2">
    <source>
        <dbReference type="EMBL" id="GAA4936149.1"/>
    </source>
</evidence>
<protein>
    <recommendedName>
        <fullName evidence="4">Lipoprotein</fullName>
    </recommendedName>
</protein>